<evidence type="ECO:0000256" key="5">
    <source>
        <dbReference type="ARBA" id="ARBA00022679"/>
    </source>
</evidence>
<dbReference type="SMART" id="SM00481">
    <property type="entry name" value="POLIIIAc"/>
    <property type="match status" value="1"/>
</dbReference>
<evidence type="ECO:0000256" key="9">
    <source>
        <dbReference type="ARBA" id="ARBA00025611"/>
    </source>
</evidence>
<dbReference type="GO" id="GO:0003676">
    <property type="term" value="F:nucleic acid binding"/>
    <property type="evidence" value="ECO:0007669"/>
    <property type="project" value="InterPro"/>
</dbReference>
<dbReference type="GeneID" id="96740056"/>
<feature type="domain" description="Polymerase/histidinol phosphatase N-terminal" evidence="12">
    <location>
        <begin position="4"/>
        <end position="71"/>
    </location>
</feature>
<dbReference type="KEGG" id="bhk:B4U37_16770"/>
<gene>
    <name evidence="14" type="primary">dnaE</name>
    <name evidence="13" type="ORF">B4U37_16770</name>
    <name evidence="14" type="ORF">FZC74_09445</name>
</gene>
<comment type="catalytic activity">
    <reaction evidence="10">
        <text>DNA(n) + a 2'-deoxyribonucleoside 5'-triphosphate = DNA(n+1) + diphosphate</text>
        <dbReference type="Rhea" id="RHEA:22508"/>
        <dbReference type="Rhea" id="RHEA-COMP:17339"/>
        <dbReference type="Rhea" id="RHEA-COMP:17340"/>
        <dbReference type="ChEBI" id="CHEBI:33019"/>
        <dbReference type="ChEBI" id="CHEBI:61560"/>
        <dbReference type="ChEBI" id="CHEBI:173112"/>
        <dbReference type="EC" id="2.7.7.7"/>
    </reaction>
</comment>
<comment type="function">
    <text evidence="9">DNA polymerase III is a complex, multichain enzyme responsible for most of the replicative synthesis in bacteria. This DNA polymerase also exhibits 3' to 5' exonuclease activity. The alpha chain is the DNA polymerase.</text>
</comment>
<evidence type="ECO:0000256" key="1">
    <source>
        <dbReference type="ARBA" id="ARBA00004496"/>
    </source>
</evidence>
<evidence type="ECO:0000256" key="4">
    <source>
        <dbReference type="ARBA" id="ARBA00019114"/>
    </source>
</evidence>
<evidence type="ECO:0000313" key="15">
    <source>
        <dbReference type="Proteomes" id="UP000195573"/>
    </source>
</evidence>
<proteinExistence type="inferred from homology"/>
<protein>
    <recommendedName>
        <fullName evidence="4">DNA polymerase III subunit alpha</fullName>
        <ecNumber evidence="3">2.7.7.7</ecNumber>
    </recommendedName>
</protein>
<evidence type="ECO:0000256" key="10">
    <source>
        <dbReference type="ARBA" id="ARBA00049244"/>
    </source>
</evidence>
<dbReference type="EMBL" id="VTEU01000003">
    <property type="protein sequence ID" value="TYS58964.1"/>
    <property type="molecule type" value="Genomic_DNA"/>
</dbReference>
<dbReference type="Pfam" id="PF01336">
    <property type="entry name" value="tRNA_anti-codon"/>
    <property type="match status" value="1"/>
</dbReference>
<dbReference type="SUPFAM" id="SSF89550">
    <property type="entry name" value="PHP domain-like"/>
    <property type="match status" value="1"/>
</dbReference>
<dbReference type="InterPro" id="IPR041931">
    <property type="entry name" value="DNA_pol3_alpha_thumb_dom"/>
</dbReference>
<dbReference type="Gene3D" id="1.10.10.1600">
    <property type="entry name" value="Bacterial DNA polymerase III alpha subunit, thumb domain"/>
    <property type="match status" value="1"/>
</dbReference>
<dbReference type="Pfam" id="PF14579">
    <property type="entry name" value="HHH_6"/>
    <property type="match status" value="1"/>
</dbReference>
<dbReference type="InterPro" id="IPR004013">
    <property type="entry name" value="PHP_dom"/>
</dbReference>
<dbReference type="Proteomes" id="UP000323393">
    <property type="component" value="Unassembled WGS sequence"/>
</dbReference>
<dbReference type="Gene3D" id="3.20.20.140">
    <property type="entry name" value="Metal-dependent hydrolases"/>
    <property type="match status" value="1"/>
</dbReference>
<keyword evidence="15" id="KW-1185">Reference proteome</keyword>
<keyword evidence="11" id="KW-0175">Coiled coil</keyword>
<sequence length="1108" mass="125551">MSVVHLHIKSSYSLLNSSVRFSKLVERANELGLNTLALTDEDVMYGAVDFYKACKSANIKPIIGLTLSVLSDGEDGESPYPVILLAKNNMGFTNLMKLSSVVQTKSQQGVPKRWLKHYTKGLIAILSGSESELAQNEEQTAEAYLEMFEQNCVYLGIDRNSAESREQSETTRKRHSELPIVAMSKVHYLHKEDVFVYECLRSIKQGTKLESLPKEAPDYLRATNEMTQLFEDIPDALENTWKISNQCHIELEFGQAALPSYPVPEEKNADEYLEEICWEGLHKRIGGPSQEYKDRLQYELQVIKGMKFSDYFLIVWDFMYYARNTGILTGPGRGSAAGSLVAYSLFITDVDPIVHDLLFERFLNPERITMPDIDIDFQDNKRDEVIRYVAEKYGELHVAQIITFGTLAAKAAWRDVAKALNLSGKELEMISKMIPSRPGITLDAAYQENEKLQNAINETKERKRAFQTAQKIEGLPRHSSTHAAGVVITHKPLTELIPIQAGQQDIYLTQYTMETLEELGLLKMDFLGLRNLTMIQSIRHEVKRETKQHIEEIPLDDAATFRLLSEGDTSGIFQLESPGMKKVLTKLKPSNLEDIVAVNALYRPGPMEQIPLFIERKHGLKKVEYPHPDLIPILEKTFGVIVYQEQIMQIAAVMAGFSLGEADLLRRAVGKKKKEVLAKERAHFVEGCLKKGYDEKVANSVYDLIVRFADYGFNRSHAVAYSMISYELAYLKANHPKIFMATLLSSVMGSEQKLSQYITETKRKGIQVLPPSINKSGIVFQVEEGGIRFSLLTIKGVGVQAIKALIEERRKKEFSDLFDFCNRASSKINRKTIEMLIFGGSMDEFGEDRATLLATLDVAMQHAELVMPSDDNQIDFFMEEEFNIKPKYVKVEPLQLTEQLQLEKEALGFYLSKHPTEPFAAYFQLGGGSLILDLSSTGRRKARVGSFISNERVIRTKKGDLMAFLTLSDQSGDLEAVAFPELYKRFSHVLKTGETLMVEGNLEEREGKVQLIIKNIIEIDTLIEQYAHLIGDLFLQIDEDKHEQEVFQHLQKVLKTHHGPSTVYVHYTQAKKTIKLQPTLYVAPTEECLLKLKTILGEENVVFKKSLQ</sequence>
<evidence type="ECO:0000313" key="16">
    <source>
        <dbReference type="Proteomes" id="UP000323393"/>
    </source>
</evidence>
<dbReference type="InterPro" id="IPR029460">
    <property type="entry name" value="DNAPol_HHH"/>
</dbReference>
<dbReference type="Pfam" id="PF07733">
    <property type="entry name" value="DNA_pol3_alpha"/>
    <property type="match status" value="1"/>
</dbReference>
<evidence type="ECO:0000256" key="6">
    <source>
        <dbReference type="ARBA" id="ARBA00022695"/>
    </source>
</evidence>
<dbReference type="InterPro" id="IPR016195">
    <property type="entry name" value="Pol/histidinol_Pase-like"/>
</dbReference>
<dbReference type="EC" id="2.7.7.7" evidence="3"/>
<dbReference type="Gene3D" id="1.10.150.870">
    <property type="match status" value="1"/>
</dbReference>
<dbReference type="AlphaFoldDB" id="A0A1Y0CRN1"/>
<evidence type="ECO:0000256" key="8">
    <source>
        <dbReference type="ARBA" id="ARBA00022932"/>
    </source>
</evidence>
<comment type="subcellular location">
    <subcellularLocation>
        <location evidence="1">Cytoplasm</location>
    </subcellularLocation>
</comment>
<feature type="coiled-coil region" evidence="11">
    <location>
        <begin position="442"/>
        <end position="469"/>
    </location>
</feature>
<dbReference type="RefSeq" id="WP_088019154.1">
    <property type="nucleotide sequence ID" value="NZ_CP020880.1"/>
</dbReference>
<organism evidence="14 16">
    <name type="scientific">Sutcliffiella horikoshii</name>
    <dbReference type="NCBI Taxonomy" id="79883"/>
    <lineage>
        <taxon>Bacteria</taxon>
        <taxon>Bacillati</taxon>
        <taxon>Bacillota</taxon>
        <taxon>Bacilli</taxon>
        <taxon>Bacillales</taxon>
        <taxon>Bacillaceae</taxon>
        <taxon>Sutcliffiella</taxon>
    </lineage>
</organism>
<dbReference type="InterPro" id="IPR040982">
    <property type="entry name" value="DNA_pol3_finger"/>
</dbReference>
<dbReference type="EMBL" id="CP020880">
    <property type="protein sequence ID" value="ART77606.1"/>
    <property type="molecule type" value="Genomic_DNA"/>
</dbReference>
<dbReference type="NCBIfam" id="TIGR00594">
    <property type="entry name" value="polc"/>
    <property type="match status" value="1"/>
</dbReference>
<dbReference type="PANTHER" id="PTHR32294">
    <property type="entry name" value="DNA POLYMERASE III SUBUNIT ALPHA"/>
    <property type="match status" value="1"/>
</dbReference>
<evidence type="ECO:0000256" key="11">
    <source>
        <dbReference type="SAM" id="Coils"/>
    </source>
</evidence>
<comment type="similarity">
    <text evidence="2">Belongs to the DNA polymerase type-C family. DnaE subfamily.</text>
</comment>
<keyword evidence="7" id="KW-0235">DNA replication</keyword>
<dbReference type="NCBIfam" id="NF004226">
    <property type="entry name" value="PRK05673.1"/>
    <property type="match status" value="1"/>
</dbReference>
<dbReference type="Pfam" id="PF02811">
    <property type="entry name" value="PHP"/>
    <property type="match status" value="1"/>
</dbReference>
<accession>A0A1Y0CRN1</accession>
<keyword evidence="8" id="KW-0239">DNA-directed DNA polymerase</keyword>
<reference evidence="14 16" key="2">
    <citation type="submission" date="2019-08" db="EMBL/GenBank/DDBJ databases">
        <title>Bacillus genomes from the desert of Cuatro Cienegas, Coahuila.</title>
        <authorList>
            <person name="Olmedo-Alvarez G."/>
        </authorList>
    </citation>
    <scope>NUCLEOTIDE SEQUENCE [LARGE SCALE GENOMIC DNA]</scope>
    <source>
        <strain evidence="14 16">CH88_3T</strain>
    </source>
</reference>
<dbReference type="InterPro" id="IPR004805">
    <property type="entry name" value="DnaE2/DnaE/PolC"/>
</dbReference>
<evidence type="ECO:0000256" key="2">
    <source>
        <dbReference type="ARBA" id="ARBA00009496"/>
    </source>
</evidence>
<dbReference type="GO" id="GO:0008408">
    <property type="term" value="F:3'-5' exonuclease activity"/>
    <property type="evidence" value="ECO:0007669"/>
    <property type="project" value="InterPro"/>
</dbReference>
<dbReference type="GO" id="GO:0003887">
    <property type="term" value="F:DNA-directed DNA polymerase activity"/>
    <property type="evidence" value="ECO:0007669"/>
    <property type="project" value="UniProtKB-KW"/>
</dbReference>
<dbReference type="Pfam" id="PF17657">
    <property type="entry name" value="DNA_pol3_finger"/>
    <property type="match status" value="1"/>
</dbReference>
<dbReference type="GO" id="GO:0006260">
    <property type="term" value="P:DNA replication"/>
    <property type="evidence" value="ECO:0007669"/>
    <property type="project" value="UniProtKB-KW"/>
</dbReference>
<dbReference type="InterPro" id="IPR003141">
    <property type="entry name" value="Pol/His_phosphatase_N"/>
</dbReference>
<dbReference type="PANTHER" id="PTHR32294:SF0">
    <property type="entry name" value="DNA POLYMERASE III SUBUNIT ALPHA"/>
    <property type="match status" value="1"/>
</dbReference>
<dbReference type="Proteomes" id="UP000195573">
    <property type="component" value="Chromosome"/>
</dbReference>
<dbReference type="InterPro" id="IPR004365">
    <property type="entry name" value="NA-bd_OB_tRNA"/>
</dbReference>
<keyword evidence="6 14" id="KW-0548">Nucleotidyltransferase</keyword>
<dbReference type="CDD" id="cd04485">
    <property type="entry name" value="DnaE_OBF"/>
    <property type="match status" value="1"/>
</dbReference>
<dbReference type="GO" id="GO:0005737">
    <property type="term" value="C:cytoplasm"/>
    <property type="evidence" value="ECO:0007669"/>
    <property type="project" value="UniProtKB-SubCell"/>
</dbReference>
<evidence type="ECO:0000313" key="13">
    <source>
        <dbReference type="EMBL" id="ART77606.1"/>
    </source>
</evidence>
<dbReference type="InterPro" id="IPR011708">
    <property type="entry name" value="DNA_pol3_alpha_NTPase_dom"/>
</dbReference>
<evidence type="ECO:0000256" key="7">
    <source>
        <dbReference type="ARBA" id="ARBA00022705"/>
    </source>
</evidence>
<evidence type="ECO:0000259" key="12">
    <source>
        <dbReference type="SMART" id="SM00481"/>
    </source>
</evidence>
<evidence type="ECO:0000313" key="14">
    <source>
        <dbReference type="EMBL" id="TYS58964.1"/>
    </source>
</evidence>
<name>A0A1Y0CRN1_9BACI</name>
<reference evidence="13 15" key="1">
    <citation type="submission" date="2017-04" db="EMBL/GenBank/DDBJ databases">
        <title>Complete Genome Sequence of the Bacillus horikoshii 20a strain from Cuatro Cienegas, Coahuila, Mexico.</title>
        <authorList>
            <person name="Zarza E."/>
            <person name="Alcaraz L.D."/>
            <person name="Aguilar-Salinas B."/>
            <person name="Islas A."/>
            <person name="Olmedo-Alvarez G."/>
        </authorList>
    </citation>
    <scope>NUCLEOTIDE SEQUENCE [LARGE SCALE GENOMIC DNA]</scope>
    <source>
        <strain evidence="13 15">20a</strain>
    </source>
</reference>
<evidence type="ECO:0000256" key="3">
    <source>
        <dbReference type="ARBA" id="ARBA00012417"/>
    </source>
</evidence>
<keyword evidence="5 14" id="KW-0808">Transferase</keyword>